<gene>
    <name evidence="10" type="ORF">VFPPC_12265</name>
</gene>
<dbReference type="PANTHER" id="PTHR43678:SF1">
    <property type="entry name" value="BETA-N-ACETYLHEXOSAMINIDASE"/>
    <property type="match status" value="1"/>
</dbReference>
<organism evidence="10 11">
    <name type="scientific">Pochonia chlamydosporia 170</name>
    <dbReference type="NCBI Taxonomy" id="1380566"/>
    <lineage>
        <taxon>Eukaryota</taxon>
        <taxon>Fungi</taxon>
        <taxon>Dikarya</taxon>
        <taxon>Ascomycota</taxon>
        <taxon>Pezizomycotina</taxon>
        <taxon>Sordariomycetes</taxon>
        <taxon>Hypocreomycetidae</taxon>
        <taxon>Hypocreales</taxon>
        <taxon>Clavicipitaceae</taxon>
        <taxon>Pochonia</taxon>
    </lineage>
</organism>
<dbReference type="EMBL" id="LSBJ02000013">
    <property type="protein sequence ID" value="OAQ58894.1"/>
    <property type="molecule type" value="Genomic_DNA"/>
</dbReference>
<evidence type="ECO:0000256" key="4">
    <source>
        <dbReference type="ARBA" id="ARBA00022801"/>
    </source>
</evidence>
<sequence>MKVWRLVSRVIAWQVLTGTGCAQLIGIPTVPYHQSYSTLPLQNIKHIVIDRCYANYRDNNGSTLIPPSLQDFATTFAKDLHDTLGIDAKVAVRSKPSPNSIFLTLGKAGNYIDAAGRPTSEGYTLSANAHGITVTGASPLGAWWGTRTVLQQALLHNGTIPIGIGTDSPGWGTRGMMLDCGRHFYPKDFLIEMCSYMSFFKQNTFHLHLSDNLFASDITPINLGDVYARFRLFSDSPAVKGLSNFANESYTRSDFDEIQTKCAARGVTIVPEIEAPGHALPIVQWRPQIGFKGDLTLLNISHPDTIPTMKTIWKEFLPWFHSKYVSIGADEYSGPEYDYKMFVNKLASFIGGESGKSIRIWGTFPPKKQNDNDIETFHNVTMQHWAFGYGNPRQSYIDSNYSVINSDEMFYIVLKYGGYARTIDISRTFTGNPSNKGKWEPNIFSLKRAADNVAREEKLVRGAIAPMWNDQGPNASVYSEAYYAWKQGIPALADKQWGGNLTSDQYPDVFGRLLAANIPGENLERRIKSKGSVIFNYTDFSTGGGKVKDSSPNGYNASTDCRSSRQSLQVTPSCSLTMPLSSKGRNYTLSISLKLNKLPDPNNTTLLSGEDSALMLTPNITLFASGNYYRLNRTVELGKWLALKVVARGAHTYASVAGDGKENEFLAGISNGKGTVWKEIAIEAPIRRVGGWEGELRGLVLSGEA</sequence>
<dbReference type="KEGG" id="pchm:VFPPC_12265"/>
<dbReference type="Gene3D" id="3.20.20.80">
    <property type="entry name" value="Glycosidases"/>
    <property type="match status" value="1"/>
</dbReference>
<evidence type="ECO:0000256" key="2">
    <source>
        <dbReference type="ARBA" id="ARBA00006285"/>
    </source>
</evidence>
<evidence type="ECO:0000256" key="6">
    <source>
        <dbReference type="PIRSR" id="PIRSR625705-1"/>
    </source>
</evidence>
<protein>
    <recommendedName>
        <fullName evidence="3">beta-N-acetylhexosaminidase</fullName>
        <ecNumber evidence="3">3.2.1.52</ecNumber>
    </recommendedName>
</protein>
<dbReference type="SUPFAM" id="SSF51445">
    <property type="entry name" value="(Trans)glycosidases"/>
    <property type="match status" value="1"/>
</dbReference>
<dbReference type="InterPro" id="IPR015883">
    <property type="entry name" value="Glyco_hydro_20_cat"/>
</dbReference>
<dbReference type="PRINTS" id="PR00738">
    <property type="entry name" value="GLHYDRLASE20"/>
</dbReference>
<dbReference type="GO" id="GO:0005975">
    <property type="term" value="P:carbohydrate metabolic process"/>
    <property type="evidence" value="ECO:0007669"/>
    <property type="project" value="InterPro"/>
</dbReference>
<comment type="catalytic activity">
    <reaction evidence="1">
        <text>Hydrolysis of terminal non-reducing N-acetyl-D-hexosamine residues in N-acetyl-beta-D-hexosaminides.</text>
        <dbReference type="EC" id="3.2.1.52"/>
    </reaction>
</comment>
<dbReference type="Gene3D" id="3.30.379.10">
    <property type="entry name" value="Chitobiase/beta-hexosaminidase domain 2-like"/>
    <property type="match status" value="1"/>
</dbReference>
<dbReference type="EC" id="3.2.1.52" evidence="3"/>
<comment type="similarity">
    <text evidence="2">Belongs to the glycosyl hydrolase 20 family.</text>
</comment>
<evidence type="ECO:0000256" key="5">
    <source>
        <dbReference type="ARBA" id="ARBA00023295"/>
    </source>
</evidence>
<dbReference type="GO" id="GO:0004563">
    <property type="term" value="F:beta-N-acetylhexosaminidase activity"/>
    <property type="evidence" value="ECO:0007669"/>
    <property type="project" value="UniProtKB-EC"/>
</dbReference>
<accession>A0A179F0C1</accession>
<evidence type="ECO:0000259" key="8">
    <source>
        <dbReference type="Pfam" id="PF00728"/>
    </source>
</evidence>
<feature type="chain" id="PRO_5008101082" description="beta-N-acetylhexosaminidase" evidence="7">
    <location>
        <begin position="23"/>
        <end position="705"/>
    </location>
</feature>
<dbReference type="GeneID" id="28854190"/>
<evidence type="ECO:0000256" key="3">
    <source>
        <dbReference type="ARBA" id="ARBA00012663"/>
    </source>
</evidence>
<evidence type="ECO:0000259" key="9">
    <source>
        <dbReference type="Pfam" id="PF02838"/>
    </source>
</evidence>
<keyword evidence="7" id="KW-0732">Signal</keyword>
<evidence type="ECO:0000256" key="1">
    <source>
        <dbReference type="ARBA" id="ARBA00001231"/>
    </source>
</evidence>
<reference evidence="10 11" key="1">
    <citation type="journal article" date="2016" name="PLoS Pathog.">
        <title>Biosynthesis of antibiotic leucinostatins in bio-control fungus Purpureocillium lilacinum and their inhibition on phytophthora revealed by genome mining.</title>
        <authorList>
            <person name="Wang G."/>
            <person name="Liu Z."/>
            <person name="Lin R."/>
            <person name="Li E."/>
            <person name="Mao Z."/>
            <person name="Ling J."/>
            <person name="Yang Y."/>
            <person name="Yin W.B."/>
            <person name="Xie B."/>
        </authorList>
    </citation>
    <scope>NUCLEOTIDE SEQUENCE [LARGE SCALE GENOMIC DNA]</scope>
    <source>
        <strain evidence="10">170</strain>
    </source>
</reference>
<dbReference type="Pfam" id="PF02838">
    <property type="entry name" value="Glyco_hydro_20b"/>
    <property type="match status" value="1"/>
</dbReference>
<dbReference type="InterPro" id="IPR017853">
    <property type="entry name" value="GH"/>
</dbReference>
<feature type="active site" description="Proton donor" evidence="6">
    <location>
        <position position="331"/>
    </location>
</feature>
<dbReference type="RefSeq" id="XP_018136991.1">
    <property type="nucleotide sequence ID" value="XM_018290196.1"/>
</dbReference>
<feature type="domain" description="Beta-hexosaminidase bacterial type N-terminal" evidence="9">
    <location>
        <begin position="68"/>
        <end position="153"/>
    </location>
</feature>
<proteinExistence type="inferred from homology"/>
<dbReference type="InterPro" id="IPR025705">
    <property type="entry name" value="Beta_hexosaminidase_sua/sub"/>
</dbReference>
<feature type="signal peptide" evidence="7">
    <location>
        <begin position="1"/>
        <end position="22"/>
    </location>
</feature>
<comment type="caution">
    <text evidence="10">The sequence shown here is derived from an EMBL/GenBank/DDBJ whole genome shotgun (WGS) entry which is preliminary data.</text>
</comment>
<dbReference type="STRING" id="1380566.A0A179F0C1"/>
<evidence type="ECO:0000256" key="7">
    <source>
        <dbReference type="SAM" id="SignalP"/>
    </source>
</evidence>
<dbReference type="PROSITE" id="PS51257">
    <property type="entry name" value="PROKAR_LIPOPROTEIN"/>
    <property type="match status" value="1"/>
</dbReference>
<dbReference type="InterPro" id="IPR029018">
    <property type="entry name" value="Hex-like_dom2"/>
</dbReference>
<dbReference type="InterPro" id="IPR052764">
    <property type="entry name" value="GH20_Enzymes"/>
</dbReference>
<dbReference type="OrthoDB" id="428480at2759"/>
<dbReference type="Proteomes" id="UP000078397">
    <property type="component" value="Unassembled WGS sequence"/>
</dbReference>
<keyword evidence="4" id="KW-0378">Hydrolase</keyword>
<keyword evidence="5" id="KW-0326">Glycosidase</keyword>
<dbReference type="AlphaFoldDB" id="A0A179F0C1"/>
<dbReference type="PANTHER" id="PTHR43678">
    <property type="entry name" value="PUTATIVE (AFU_ORTHOLOGUE AFUA_2G00640)-RELATED"/>
    <property type="match status" value="1"/>
</dbReference>
<evidence type="ECO:0000313" key="11">
    <source>
        <dbReference type="Proteomes" id="UP000078397"/>
    </source>
</evidence>
<feature type="domain" description="Glycoside hydrolase family 20 catalytic" evidence="8">
    <location>
        <begin position="174"/>
        <end position="497"/>
    </location>
</feature>
<name>A0A179F0C1_METCM</name>
<dbReference type="CDD" id="cd06564">
    <property type="entry name" value="GH20_DspB_LnbB-like"/>
    <property type="match status" value="1"/>
</dbReference>
<keyword evidence="11" id="KW-1185">Reference proteome</keyword>
<dbReference type="InterPro" id="IPR015882">
    <property type="entry name" value="HEX_bac_N"/>
</dbReference>
<evidence type="ECO:0000313" key="10">
    <source>
        <dbReference type="EMBL" id="OAQ58894.1"/>
    </source>
</evidence>
<dbReference type="Pfam" id="PF00728">
    <property type="entry name" value="Glyco_hydro_20"/>
    <property type="match status" value="1"/>
</dbReference>
<dbReference type="SUPFAM" id="SSF55545">
    <property type="entry name" value="beta-N-acetylhexosaminidase-like domain"/>
    <property type="match status" value="1"/>
</dbReference>